<name>A0A0P1FH09_9RHOB</name>
<reference evidence="2 3" key="1">
    <citation type="submission" date="2015-09" db="EMBL/GenBank/DDBJ databases">
        <authorList>
            <consortium name="Swine Surveillance"/>
        </authorList>
    </citation>
    <scope>NUCLEOTIDE SEQUENCE [LARGE SCALE GENOMIC DNA]</scope>
    <source>
        <strain evidence="2 3">CECT 5294</strain>
    </source>
</reference>
<feature type="domain" description="DUF6854" evidence="1">
    <location>
        <begin position="112"/>
        <end position="205"/>
    </location>
</feature>
<dbReference type="Gene3D" id="3.30.70.100">
    <property type="match status" value="2"/>
</dbReference>
<dbReference type="AlphaFoldDB" id="A0A0P1FH09"/>
<proteinExistence type="predicted"/>
<dbReference type="Proteomes" id="UP000051298">
    <property type="component" value="Unassembled WGS sequence"/>
</dbReference>
<sequence length="209" mass="22775">MSTPKFIAITAATCPAASRSGALNELANFAQDCRQNGAVRVTYGSVISGRYPGALVNVQFFDDLQGFESVMNMIPQSSAYSRMVSDHAVAPFARNVFRGKPIEFEPKLEPTPKYLMLTRAHRRSLEETAMLDLLNKTAPVFKSAGAQTMRMGQTLTGSDLGTYMLGVTYPDMSAIERTYDALAASPEFGQLMNGLEIDMRSITKIAGIL</sequence>
<accession>A0A0P1FH09</accession>
<dbReference type="InterPro" id="IPR011008">
    <property type="entry name" value="Dimeric_a/b-barrel"/>
</dbReference>
<dbReference type="EMBL" id="CYRX01000017">
    <property type="protein sequence ID" value="CUH59999.1"/>
    <property type="molecule type" value="Genomic_DNA"/>
</dbReference>
<evidence type="ECO:0000259" key="1">
    <source>
        <dbReference type="Pfam" id="PF21614"/>
    </source>
</evidence>
<feature type="domain" description="DUF6854" evidence="1">
    <location>
        <begin position="4"/>
        <end position="98"/>
    </location>
</feature>
<organism evidence="2 3">
    <name type="scientific">Thalassobacter stenotrophicus</name>
    <dbReference type="NCBI Taxonomy" id="266809"/>
    <lineage>
        <taxon>Bacteria</taxon>
        <taxon>Pseudomonadati</taxon>
        <taxon>Pseudomonadota</taxon>
        <taxon>Alphaproteobacteria</taxon>
        <taxon>Rhodobacterales</taxon>
        <taxon>Roseobacteraceae</taxon>
        <taxon>Thalassobacter</taxon>
    </lineage>
</organism>
<dbReference type="eggNOG" id="ENOG5032UA4">
    <property type="taxonomic scope" value="Bacteria"/>
</dbReference>
<dbReference type="Pfam" id="PF21614">
    <property type="entry name" value="DUF6854"/>
    <property type="match status" value="2"/>
</dbReference>
<dbReference type="SUPFAM" id="SSF54909">
    <property type="entry name" value="Dimeric alpha+beta barrel"/>
    <property type="match status" value="1"/>
</dbReference>
<protein>
    <recommendedName>
        <fullName evidence="1">DUF6854 domain-containing protein</fullName>
    </recommendedName>
</protein>
<dbReference type="RefSeq" id="WP_058123072.1">
    <property type="nucleotide sequence ID" value="NZ_CYRX01000017.1"/>
</dbReference>
<gene>
    <name evidence="2" type="ORF">THS5294_01288</name>
</gene>
<dbReference type="InterPro" id="IPR049275">
    <property type="entry name" value="DUF6854"/>
</dbReference>
<evidence type="ECO:0000313" key="3">
    <source>
        <dbReference type="Proteomes" id="UP000051298"/>
    </source>
</evidence>
<dbReference type="STRING" id="266809.PM03_16730"/>
<evidence type="ECO:0000313" key="2">
    <source>
        <dbReference type="EMBL" id="CUH59999.1"/>
    </source>
</evidence>